<keyword evidence="3 5" id="KW-0418">Kinase</keyword>
<dbReference type="InterPro" id="IPR011611">
    <property type="entry name" value="PfkB_dom"/>
</dbReference>
<organism evidence="5">
    <name type="scientific">Candidatus Actinomarina minuta</name>
    <dbReference type="NCBI Taxonomy" id="1389454"/>
    <lineage>
        <taxon>Bacteria</taxon>
        <taxon>Bacillati</taxon>
        <taxon>Actinomycetota</taxon>
        <taxon>Actinomycetes</taxon>
        <taxon>Candidatus Actinomarinidae</taxon>
        <taxon>Candidatus Actinomarinales</taxon>
        <taxon>Candidatus Actinomarineae</taxon>
        <taxon>Candidatus Actinomarinaceae</taxon>
        <taxon>Candidatus Actinomarina</taxon>
    </lineage>
</organism>
<dbReference type="Gene3D" id="3.30.1110.10">
    <property type="match status" value="1"/>
</dbReference>
<name>S5DLE6_9ACTN</name>
<evidence type="ECO:0000256" key="1">
    <source>
        <dbReference type="ARBA" id="ARBA00010688"/>
    </source>
</evidence>
<proteinExistence type="inferred from homology"/>
<dbReference type="PANTHER" id="PTHR43320">
    <property type="entry name" value="SUGAR KINASE"/>
    <property type="match status" value="1"/>
</dbReference>
<dbReference type="GO" id="GO:0016301">
    <property type="term" value="F:kinase activity"/>
    <property type="evidence" value="ECO:0007669"/>
    <property type="project" value="UniProtKB-KW"/>
</dbReference>
<dbReference type="InterPro" id="IPR052700">
    <property type="entry name" value="Carb_kinase_PfkB-like"/>
</dbReference>
<comment type="similarity">
    <text evidence="1">Belongs to the carbohydrate kinase PfkB family.</text>
</comment>
<dbReference type="Pfam" id="PF00294">
    <property type="entry name" value="PfkB"/>
    <property type="match status" value="1"/>
</dbReference>
<dbReference type="AlphaFoldDB" id="S5DLE6"/>
<evidence type="ECO:0000256" key="2">
    <source>
        <dbReference type="ARBA" id="ARBA00022679"/>
    </source>
</evidence>
<reference evidence="5" key="1">
    <citation type="journal article" date="2013" name="Sci. Rep.">
        <title>Metagenomics uncovers a new group of low GC and ultra-small marine Actinobacteria.</title>
        <authorList>
            <person name="Ghai R."/>
            <person name="Mizuno C.M."/>
            <person name="Picazo A."/>
            <person name="Camacho A."/>
            <person name="Rodriguez-Valera F."/>
        </authorList>
    </citation>
    <scope>NUCLEOTIDE SEQUENCE</scope>
</reference>
<dbReference type="Gene3D" id="3.40.1190.20">
    <property type="match status" value="1"/>
</dbReference>
<evidence type="ECO:0000259" key="4">
    <source>
        <dbReference type="Pfam" id="PF00294"/>
    </source>
</evidence>
<feature type="domain" description="Carbohydrate kinase PfkB" evidence="4">
    <location>
        <begin position="45"/>
        <end position="313"/>
    </location>
</feature>
<sequence>MIVCIGNALVDTLQQIDENIIEKLDLNKARMTLVDKERSNFLLENMPNPTYAAGGSAANTAYWISVLGGQAGFIGKVSNDDLGKQFKSSLSEHGLKDLTVYEEGDDQTGLCAIFITPDGERTMNTYLGAGAQLSMSDLNEQAINKCNILYMEGYLWDRLPSKEAFIYASNVNKLSGGKNALSLSDVFCVEAHRDSFLDLIKDNIDIVFCNEDELNTLTKQNSVEESVKFVNKYFPNLDQLICTLGPKGVLVIKNKTEYFYEATEAEVVDKTGAGDYFAAGYLYGIENDFSIEDAALIANKSAAHVISEIGVRPEKPFSL</sequence>
<dbReference type="EMBL" id="KC811140">
    <property type="protein sequence ID" value="AGQ19684.1"/>
    <property type="molecule type" value="Genomic_DNA"/>
</dbReference>
<evidence type="ECO:0000313" key="5">
    <source>
        <dbReference type="EMBL" id="AGQ19684.1"/>
    </source>
</evidence>
<dbReference type="SUPFAM" id="SSF53613">
    <property type="entry name" value="Ribokinase-like"/>
    <property type="match status" value="1"/>
</dbReference>
<evidence type="ECO:0000256" key="3">
    <source>
        <dbReference type="ARBA" id="ARBA00022777"/>
    </source>
</evidence>
<dbReference type="InterPro" id="IPR029056">
    <property type="entry name" value="Ribokinase-like"/>
</dbReference>
<protein>
    <submittedName>
        <fullName evidence="5">Sugar kinases, ribokinase family</fullName>
    </submittedName>
</protein>
<accession>S5DLE6</accession>
<dbReference type="PANTHER" id="PTHR43320:SF3">
    <property type="entry name" value="CARBOHYDRATE KINASE PFKB DOMAIN-CONTAINING PROTEIN"/>
    <property type="match status" value="1"/>
</dbReference>
<dbReference type="CDD" id="cd01168">
    <property type="entry name" value="adenosine_kinase"/>
    <property type="match status" value="1"/>
</dbReference>
<keyword evidence="2" id="KW-0808">Transferase</keyword>